<dbReference type="RefSeq" id="WP_379840717.1">
    <property type="nucleotide sequence ID" value="NZ_JBHSMA010000001.1"/>
</dbReference>
<dbReference type="EMBL" id="JBHSMA010000001">
    <property type="protein sequence ID" value="MFC5408028.1"/>
    <property type="molecule type" value="Genomic_DNA"/>
</dbReference>
<gene>
    <name evidence="1" type="ORF">ACFPMF_01815</name>
</gene>
<protein>
    <submittedName>
        <fullName evidence="1">Uncharacterized protein</fullName>
    </submittedName>
</protein>
<evidence type="ECO:0000313" key="1">
    <source>
        <dbReference type="EMBL" id="MFC5408028.1"/>
    </source>
</evidence>
<dbReference type="Proteomes" id="UP001596106">
    <property type="component" value="Unassembled WGS sequence"/>
</dbReference>
<name>A0ABW0I401_9BACT</name>
<sequence>MNKLKLKLNKTAFQTLNNTLYLAIEQRTADPELKRNIGEYTISSLLYELYTKVNKKNDDLNWFAYTADQQFPVVVSRSQALALYYVFTSETEGQSVVLFAPASYERALVESILTQIHKSFLV</sequence>
<keyword evidence="2" id="KW-1185">Reference proteome</keyword>
<comment type="caution">
    <text evidence="1">The sequence shown here is derived from an EMBL/GenBank/DDBJ whole genome shotgun (WGS) entry which is preliminary data.</text>
</comment>
<proteinExistence type="predicted"/>
<evidence type="ECO:0000313" key="2">
    <source>
        <dbReference type="Proteomes" id="UP001596106"/>
    </source>
</evidence>
<accession>A0ABW0I401</accession>
<organism evidence="1 2">
    <name type="scientific">Larkinella bovis</name>
    <dbReference type="NCBI Taxonomy" id="683041"/>
    <lineage>
        <taxon>Bacteria</taxon>
        <taxon>Pseudomonadati</taxon>
        <taxon>Bacteroidota</taxon>
        <taxon>Cytophagia</taxon>
        <taxon>Cytophagales</taxon>
        <taxon>Spirosomataceae</taxon>
        <taxon>Larkinella</taxon>
    </lineage>
</organism>
<reference evidence="2" key="1">
    <citation type="journal article" date="2019" name="Int. J. Syst. Evol. Microbiol.">
        <title>The Global Catalogue of Microorganisms (GCM) 10K type strain sequencing project: providing services to taxonomists for standard genome sequencing and annotation.</title>
        <authorList>
            <consortium name="The Broad Institute Genomics Platform"/>
            <consortium name="The Broad Institute Genome Sequencing Center for Infectious Disease"/>
            <person name="Wu L."/>
            <person name="Ma J."/>
        </authorList>
    </citation>
    <scope>NUCLEOTIDE SEQUENCE [LARGE SCALE GENOMIC DNA]</scope>
    <source>
        <strain evidence="2">CCUG 55250</strain>
    </source>
</reference>